<sequence length="169" mass="17943">MSADEGFPRLKPAFTAVLDIEPGLPIGALSSGPTLVWVKIKSGTLKSHPDFPTPVNATLISGADWIHGDPSGSVQRLDVRSVFKTEDGSLLNFSYLGLIQMDPAIASIFTGEAKPGLVTNWSAITHKFIQTGAEQYKSLADGVFVAVGRFHVSEGGVAVEYKISQVVST</sequence>
<dbReference type="Gene3D" id="2.40.160.20">
    <property type="match status" value="1"/>
</dbReference>
<dbReference type="EMBL" id="KI966371">
    <property type="protein sequence ID" value="EWC48792.1"/>
    <property type="molecule type" value="Genomic_DNA"/>
</dbReference>
<proteinExistence type="predicted"/>
<organism evidence="1 2">
    <name type="scientific">Drechslerella stenobrocha 248</name>
    <dbReference type="NCBI Taxonomy" id="1043628"/>
    <lineage>
        <taxon>Eukaryota</taxon>
        <taxon>Fungi</taxon>
        <taxon>Dikarya</taxon>
        <taxon>Ascomycota</taxon>
        <taxon>Pezizomycotina</taxon>
        <taxon>Orbiliomycetes</taxon>
        <taxon>Orbiliales</taxon>
        <taxon>Orbiliaceae</taxon>
        <taxon>Drechslerella</taxon>
    </lineage>
</organism>
<evidence type="ECO:0000313" key="2">
    <source>
        <dbReference type="Proteomes" id="UP000024837"/>
    </source>
</evidence>
<dbReference type="AlphaFoldDB" id="W7I9M3"/>
<dbReference type="OrthoDB" id="2544694at2759"/>
<gene>
    <name evidence="1" type="ORF">DRE_00097</name>
</gene>
<protein>
    <submittedName>
        <fullName evidence="1">Uncharacterized protein</fullName>
    </submittedName>
</protein>
<dbReference type="HOGENOM" id="CLU_096872_1_0_1"/>
<dbReference type="Proteomes" id="UP000024837">
    <property type="component" value="Unassembled WGS sequence"/>
</dbReference>
<keyword evidence="2" id="KW-1185">Reference proteome</keyword>
<dbReference type="Pfam" id="PF11578">
    <property type="entry name" value="DUF3237"/>
    <property type="match status" value="1"/>
</dbReference>
<evidence type="ECO:0000313" key="1">
    <source>
        <dbReference type="EMBL" id="EWC48792.1"/>
    </source>
</evidence>
<name>W7I9M3_9PEZI</name>
<accession>W7I9M3</accession>
<reference evidence="1 2" key="1">
    <citation type="submission" date="2013-05" db="EMBL/GenBank/DDBJ databases">
        <title>Drechslerella stenobrocha genome reveals carnivorous origination and mechanical trapping mechanism of predatory fungi.</title>
        <authorList>
            <person name="Liu X."/>
            <person name="Zhang W."/>
            <person name="Liu K."/>
        </authorList>
    </citation>
    <scope>NUCLEOTIDE SEQUENCE [LARGE SCALE GENOMIC DNA]</scope>
    <source>
        <strain evidence="1 2">248</strain>
    </source>
</reference>